<evidence type="ECO:0000256" key="1">
    <source>
        <dbReference type="SAM" id="MobiDB-lite"/>
    </source>
</evidence>
<protein>
    <submittedName>
        <fullName evidence="2">Uncharacterized protein</fullName>
    </submittedName>
</protein>
<reference evidence="2" key="1">
    <citation type="submission" date="2021-09" db="EMBL/GenBank/DDBJ databases">
        <authorList>
            <consortium name="AG Swart"/>
            <person name="Singh M."/>
            <person name="Singh A."/>
            <person name="Seah K."/>
            <person name="Emmerich C."/>
        </authorList>
    </citation>
    <scope>NUCLEOTIDE SEQUENCE</scope>
    <source>
        <strain evidence="2">ATCC30299</strain>
    </source>
</reference>
<evidence type="ECO:0000313" key="3">
    <source>
        <dbReference type="Proteomes" id="UP001162131"/>
    </source>
</evidence>
<feature type="region of interest" description="Disordered" evidence="1">
    <location>
        <begin position="55"/>
        <end position="86"/>
    </location>
</feature>
<feature type="compositionally biased region" description="Polar residues" evidence="1">
    <location>
        <begin position="67"/>
        <end position="86"/>
    </location>
</feature>
<name>A0AAU9JXN0_9CILI</name>
<comment type="caution">
    <text evidence="2">The sequence shown here is derived from an EMBL/GenBank/DDBJ whole genome shotgun (WGS) entry which is preliminary data.</text>
</comment>
<feature type="compositionally biased region" description="Polar residues" evidence="1">
    <location>
        <begin position="192"/>
        <end position="203"/>
    </location>
</feature>
<dbReference type="Proteomes" id="UP001162131">
    <property type="component" value="Unassembled WGS sequence"/>
</dbReference>
<evidence type="ECO:0000313" key="2">
    <source>
        <dbReference type="EMBL" id="CAG9330509.1"/>
    </source>
</evidence>
<dbReference type="AlphaFoldDB" id="A0AAU9JXN0"/>
<sequence>MEQVRTMNQEITDRLQSTVSSLSSVCDNTFLQETPYNSDIDESIREEIESKYRKSKVNSHYVFPRQQGASQSRKRSSTSMQRPLQSFYPTPIKQRLTLEKSLPIIHKGLKSQNDSMTIYPKSKSRVSNTSYKKIKNYALAYENTNSEILKRTSSKQISPKRIPTHLRTKSDAVRSRTPVYVIRSRSPDRTPLKNTQTKGSIKSLSRENPYKAPIKATRIPLKSSQHHYSHSMEDFVYIPVVHYGK</sequence>
<keyword evidence="3" id="KW-1185">Reference proteome</keyword>
<dbReference type="EMBL" id="CAJZBQ010000051">
    <property type="protein sequence ID" value="CAG9330509.1"/>
    <property type="molecule type" value="Genomic_DNA"/>
</dbReference>
<feature type="region of interest" description="Disordered" evidence="1">
    <location>
        <begin position="186"/>
        <end position="205"/>
    </location>
</feature>
<gene>
    <name evidence="2" type="ORF">BSTOLATCC_MIC51095</name>
</gene>
<proteinExistence type="predicted"/>
<organism evidence="2 3">
    <name type="scientific">Blepharisma stoltei</name>
    <dbReference type="NCBI Taxonomy" id="1481888"/>
    <lineage>
        <taxon>Eukaryota</taxon>
        <taxon>Sar</taxon>
        <taxon>Alveolata</taxon>
        <taxon>Ciliophora</taxon>
        <taxon>Postciliodesmatophora</taxon>
        <taxon>Heterotrichea</taxon>
        <taxon>Heterotrichida</taxon>
        <taxon>Blepharismidae</taxon>
        <taxon>Blepharisma</taxon>
    </lineage>
</organism>
<accession>A0AAU9JXN0</accession>